<dbReference type="AlphaFoldDB" id="E8U4Y9"/>
<evidence type="ECO:0000256" key="2">
    <source>
        <dbReference type="ARBA" id="ARBA00022722"/>
    </source>
</evidence>
<dbReference type="Gene3D" id="2.70.180.20">
    <property type="match status" value="1"/>
</dbReference>
<dbReference type="PANTHER" id="PTHR38814:SF1">
    <property type="entry name" value="ENDONUCLEASE NUCS"/>
    <property type="match status" value="1"/>
</dbReference>
<evidence type="ECO:0000256" key="5">
    <source>
        <dbReference type="ARBA" id="ARBA00023125"/>
    </source>
</evidence>
<dbReference type="CDD" id="cd22341">
    <property type="entry name" value="NucS-like"/>
    <property type="match status" value="1"/>
</dbReference>
<dbReference type="HAMAP" id="MF_00722">
    <property type="entry name" value="NucS"/>
    <property type="match status" value="1"/>
</dbReference>
<dbReference type="PANTHER" id="PTHR38814">
    <property type="entry name" value="ENDONUCLEASE NUCS"/>
    <property type="match status" value="1"/>
</dbReference>
<name>E8U4Y9_DEIML</name>
<dbReference type="InterPro" id="IPR049173">
    <property type="entry name" value="NucS_N_sf"/>
</dbReference>
<reference evidence="10" key="2">
    <citation type="submission" date="2011-01" db="EMBL/GenBank/DDBJ databases">
        <title>The complete genome of Deinococcus maricopensis DSM 21211.</title>
        <authorList>
            <consortium name="US DOE Joint Genome Institute (JGI-PGF)"/>
            <person name="Lucas S."/>
            <person name="Copeland A."/>
            <person name="Lapidus A."/>
            <person name="Goodwin L."/>
            <person name="Pitluck S."/>
            <person name="Kyrpides N."/>
            <person name="Mavromatis K."/>
            <person name="Pagani I."/>
            <person name="Ivanova N."/>
            <person name="Ovchinnikova G."/>
            <person name="Zeytun A."/>
            <person name="Detter J.C."/>
            <person name="Han C."/>
            <person name="Land M."/>
            <person name="Hauser L."/>
            <person name="Markowitz V."/>
            <person name="Cheng J.-F."/>
            <person name="Hugenholtz P."/>
            <person name="Woyke T."/>
            <person name="Wu D."/>
            <person name="Pukall R."/>
            <person name="Gehrich-Schroeter G."/>
            <person name="Brambilla E."/>
            <person name="Klenk H.-P."/>
            <person name="Eisen J.A."/>
        </authorList>
    </citation>
    <scope>NUCLEOTIDE SEQUENCE [LARGE SCALE GENOMIC DNA]</scope>
    <source>
        <strain evidence="10">DSM 21211 / LMG 22137 / NRRL B-23946 / LB-34</strain>
    </source>
</reference>
<proteinExistence type="inferred from homology"/>
<dbReference type="InterPro" id="IPR048302">
    <property type="entry name" value="NucS_N"/>
</dbReference>
<evidence type="ECO:0000259" key="7">
    <source>
        <dbReference type="Pfam" id="PF01939"/>
    </source>
</evidence>
<evidence type="ECO:0000256" key="1">
    <source>
        <dbReference type="ARBA" id="ARBA00022490"/>
    </source>
</evidence>
<dbReference type="Gene3D" id="3.40.1350.10">
    <property type="match status" value="1"/>
</dbReference>
<dbReference type="InterPro" id="IPR048301">
    <property type="entry name" value="NucS_C"/>
</dbReference>
<dbReference type="Proteomes" id="UP000008635">
    <property type="component" value="Chromosome"/>
</dbReference>
<dbReference type="HOGENOM" id="CLU_069350_1_0_0"/>
<keyword evidence="10" id="KW-1185">Reference proteome</keyword>
<dbReference type="InterPro" id="IPR002793">
    <property type="entry name" value="Endonuclease_NucS"/>
</dbReference>
<comment type="subcellular location">
    <subcellularLocation>
        <location evidence="6">Cytoplasm</location>
    </subcellularLocation>
</comment>
<keyword evidence="1 6" id="KW-0963">Cytoplasm</keyword>
<evidence type="ECO:0000256" key="4">
    <source>
        <dbReference type="ARBA" id="ARBA00022801"/>
    </source>
</evidence>
<feature type="domain" description="Endonuclease NucS C-terminal" evidence="7">
    <location>
        <begin position="129"/>
        <end position="233"/>
    </location>
</feature>
<keyword evidence="2 6" id="KW-0540">Nuclease</keyword>
<evidence type="ECO:0000313" key="10">
    <source>
        <dbReference type="Proteomes" id="UP000008635"/>
    </source>
</evidence>
<feature type="domain" description="Endonuclease NucS N-terminal PH-like" evidence="8">
    <location>
        <begin position="32"/>
        <end position="121"/>
    </location>
</feature>
<dbReference type="STRING" id="709986.Deima_0468"/>
<dbReference type="NCBIfam" id="NF003270">
    <property type="entry name" value="PRK04247.1"/>
    <property type="match status" value="1"/>
</dbReference>
<comment type="similarity">
    <text evidence="6">Belongs to the NucS endonuclease family.</text>
</comment>
<dbReference type="GO" id="GO:0003677">
    <property type="term" value="F:DNA binding"/>
    <property type="evidence" value="ECO:0007669"/>
    <property type="project" value="UniProtKB-KW"/>
</dbReference>
<dbReference type="Pfam" id="PF21003">
    <property type="entry name" value="NucS_N"/>
    <property type="match status" value="1"/>
</dbReference>
<sequence length="250" mass="27095">MLHAHLPRPSAPELLAFLRAHLHAGLLVQIAGEMEVVYAGRAVSMAEAGDYLLLVKPDGSVQVHGPRGVKPVNWQPRTDGIHAFLDDGRVVIEAERRSPAEVVRVTVLEGALACAFRLRDEARFMLQGSEAQMQAALARHPHLIEPGLTVLDRELLVGVGGVDLYARDARGAYVVVELKRGRATHDAVHQLARYVEAVRTQVPGPVRGILAAPDVTAPARTQLDRQGLTFVAVSALPAPEDEPERQPALF</sequence>
<keyword evidence="3 6" id="KW-0255">Endonuclease</keyword>
<evidence type="ECO:0000256" key="3">
    <source>
        <dbReference type="ARBA" id="ARBA00022759"/>
    </source>
</evidence>
<dbReference type="GO" id="GO:0005737">
    <property type="term" value="C:cytoplasm"/>
    <property type="evidence" value="ECO:0007669"/>
    <property type="project" value="UniProtKB-SubCell"/>
</dbReference>
<dbReference type="EC" id="3.1.-.-" evidence="6"/>
<dbReference type="EMBL" id="CP002454">
    <property type="protein sequence ID" value="ADV66128.1"/>
    <property type="molecule type" value="Genomic_DNA"/>
</dbReference>
<dbReference type="Pfam" id="PF01939">
    <property type="entry name" value="NucS_C"/>
    <property type="match status" value="1"/>
</dbReference>
<dbReference type="OrthoDB" id="3344925at2"/>
<dbReference type="RefSeq" id="WP_013555633.1">
    <property type="nucleotide sequence ID" value="NC_014958.1"/>
</dbReference>
<gene>
    <name evidence="6" type="primary">nucS</name>
    <name evidence="9" type="ordered locus">Deima_0468</name>
</gene>
<organism evidence="9 10">
    <name type="scientific">Deinococcus maricopensis (strain DSM 21211 / LMG 22137 / NRRL B-23946 / LB-34)</name>
    <dbReference type="NCBI Taxonomy" id="709986"/>
    <lineage>
        <taxon>Bacteria</taxon>
        <taxon>Thermotogati</taxon>
        <taxon>Deinococcota</taxon>
        <taxon>Deinococci</taxon>
        <taxon>Deinococcales</taxon>
        <taxon>Deinococcaceae</taxon>
        <taxon>Deinococcus</taxon>
    </lineage>
</organism>
<dbReference type="eggNOG" id="COG1637">
    <property type="taxonomic scope" value="Bacteria"/>
</dbReference>
<evidence type="ECO:0000313" key="9">
    <source>
        <dbReference type="EMBL" id="ADV66128.1"/>
    </source>
</evidence>
<accession>E8U4Y9</accession>
<dbReference type="InterPro" id="IPR011856">
    <property type="entry name" value="tRNA_endonuc-like_dom_sf"/>
</dbReference>
<protein>
    <recommendedName>
        <fullName evidence="6">Endonuclease NucS</fullName>
        <ecNumber evidence="6">3.1.-.-</ecNumber>
    </recommendedName>
</protein>
<keyword evidence="4 6" id="KW-0378">Hydrolase</keyword>
<keyword evidence="5 6" id="KW-0238">DNA-binding</keyword>
<evidence type="ECO:0000256" key="6">
    <source>
        <dbReference type="HAMAP-Rule" id="MF_00722"/>
    </source>
</evidence>
<evidence type="ECO:0000259" key="8">
    <source>
        <dbReference type="Pfam" id="PF21003"/>
    </source>
</evidence>
<dbReference type="GO" id="GO:0000014">
    <property type="term" value="F:single-stranded DNA endodeoxyribonuclease activity"/>
    <property type="evidence" value="ECO:0007669"/>
    <property type="project" value="UniProtKB-UniRule"/>
</dbReference>
<reference evidence="9 10" key="1">
    <citation type="journal article" date="2011" name="Stand. Genomic Sci.">
        <title>Complete genome sequence of Deinococcus maricopensis type strain (LB-34).</title>
        <authorList>
            <person name="Pukall R."/>
            <person name="Zeytun A."/>
            <person name="Lucas S."/>
            <person name="Lapidus A."/>
            <person name="Hammon N."/>
            <person name="Deshpande S."/>
            <person name="Nolan M."/>
            <person name="Cheng J.F."/>
            <person name="Pitluck S."/>
            <person name="Liolios K."/>
            <person name="Pagani I."/>
            <person name="Mikhailova N."/>
            <person name="Ivanova N."/>
            <person name="Mavromatis K."/>
            <person name="Pati A."/>
            <person name="Tapia R."/>
            <person name="Han C."/>
            <person name="Goodwin L."/>
            <person name="Chen A."/>
            <person name="Palaniappan K."/>
            <person name="Land M."/>
            <person name="Hauser L."/>
            <person name="Chang Y.J."/>
            <person name="Jeffries C.D."/>
            <person name="Brambilla E.M."/>
            <person name="Rohde M."/>
            <person name="Goker M."/>
            <person name="Detter J.C."/>
            <person name="Woyke T."/>
            <person name="Bristow J."/>
            <person name="Eisen J.A."/>
            <person name="Markowitz V."/>
            <person name="Hugenholtz P."/>
            <person name="Kyrpides N.C."/>
            <person name="Klenk H.P."/>
        </authorList>
    </citation>
    <scope>NUCLEOTIDE SEQUENCE [LARGE SCALE GENOMIC DNA]</scope>
    <source>
        <strain evidence="10">DSM 21211 / LMG 22137 / NRRL B-23946 / LB-34</strain>
    </source>
</reference>
<dbReference type="KEGG" id="dmr:Deima_0468"/>
<comment type="function">
    <text evidence="6">Cleaves both 3' and 5' ssDNA extremities of branched DNA structures.</text>
</comment>